<dbReference type="PANTHER" id="PTHR37460">
    <property type="entry name" value="ENDONUCLEASE III"/>
    <property type="match status" value="1"/>
</dbReference>
<dbReference type="EMBL" id="JACPRF010000102">
    <property type="protein sequence ID" value="MBI2875898.1"/>
    <property type="molecule type" value="Genomic_DNA"/>
</dbReference>
<organism evidence="2 3">
    <name type="scientific">Tectimicrobiota bacterium</name>
    <dbReference type="NCBI Taxonomy" id="2528274"/>
    <lineage>
        <taxon>Bacteria</taxon>
        <taxon>Pseudomonadati</taxon>
        <taxon>Nitrospinota/Tectimicrobiota group</taxon>
        <taxon>Candidatus Tectimicrobiota</taxon>
    </lineage>
</organism>
<proteinExistence type="predicted"/>
<gene>
    <name evidence="2" type="ORF">HYY20_03350</name>
</gene>
<comment type="caution">
    <text evidence="2">The sequence shown here is derived from an EMBL/GenBank/DDBJ whole genome shotgun (WGS) entry which is preliminary data.</text>
</comment>
<reference evidence="2" key="1">
    <citation type="submission" date="2020-07" db="EMBL/GenBank/DDBJ databases">
        <title>Huge and variable diversity of episymbiotic CPR bacteria and DPANN archaea in groundwater ecosystems.</title>
        <authorList>
            <person name="He C.Y."/>
            <person name="Keren R."/>
            <person name="Whittaker M."/>
            <person name="Farag I.F."/>
            <person name="Doudna J."/>
            <person name="Cate J.H.D."/>
            <person name="Banfield J.F."/>
        </authorList>
    </citation>
    <scope>NUCLEOTIDE SEQUENCE</scope>
    <source>
        <strain evidence="2">NC_groundwater_672_Ag_B-0.1um_62_36</strain>
    </source>
</reference>
<dbReference type="Pfam" id="PF01986">
    <property type="entry name" value="DUF123"/>
    <property type="match status" value="1"/>
</dbReference>
<dbReference type="AlphaFoldDB" id="A0A932CM46"/>
<feature type="region of interest" description="Disordered" evidence="1">
    <location>
        <begin position="159"/>
        <end position="179"/>
    </location>
</feature>
<name>A0A932CM46_UNCTE</name>
<dbReference type="CDD" id="cd10441">
    <property type="entry name" value="GIY-YIG_COG1833"/>
    <property type="match status" value="1"/>
</dbReference>
<evidence type="ECO:0000313" key="2">
    <source>
        <dbReference type="EMBL" id="MBI2875898.1"/>
    </source>
</evidence>
<sequence length="179" mass="20586">MRLEAEQEIQVGKLGRFAFPPGYYSYTGSAMGGLEARLARHRRRNKRCFWHIDYLLQWAQIVEIYPYPLAEKPGGRPTPSSPRSECRLNRIVLNHPRAQIPVPGFGSSDCHCPTHLLYYPGASPPCLEVVQQIREIFFGQARGRRTLNGREHWGELKEGFQDKGHDSCQHDPHHPFEEP</sequence>
<accession>A0A932CM46</accession>
<evidence type="ECO:0000313" key="3">
    <source>
        <dbReference type="Proteomes" id="UP000769766"/>
    </source>
</evidence>
<dbReference type="InterPro" id="IPR002837">
    <property type="entry name" value="DUF123"/>
</dbReference>
<dbReference type="Proteomes" id="UP000769766">
    <property type="component" value="Unassembled WGS sequence"/>
</dbReference>
<dbReference type="PANTHER" id="PTHR37460:SF1">
    <property type="entry name" value="ENDONUCLEASE III"/>
    <property type="match status" value="1"/>
</dbReference>
<protein>
    <submittedName>
        <fullName evidence="2">GIY-YIG nuclease family protein</fullName>
    </submittedName>
</protein>
<evidence type="ECO:0000256" key="1">
    <source>
        <dbReference type="SAM" id="MobiDB-lite"/>
    </source>
</evidence>